<reference evidence="3" key="1">
    <citation type="submission" date="2023-07" db="EMBL/GenBank/DDBJ databases">
        <title>Bifidobacterium aquikefiriaerophilum sp. nov. and Bifidobacterium eccum sp. nov., isolated from water kefir.</title>
        <authorList>
            <person name="Breselge S."/>
            <person name="Bellassi P."/>
            <person name="Barcenilla C."/>
            <person name="Alvarez-Ordonez A."/>
            <person name="Morelli L."/>
            <person name="Cotter P.D."/>
        </authorList>
    </citation>
    <scope>NUCLEOTIDE SEQUENCE</scope>
    <source>
        <strain evidence="5">WK012_4_13</strain>
        <strain evidence="4">WK013_4_14</strain>
        <strain evidence="3">WK048_4_13</strain>
    </source>
</reference>
<evidence type="ECO:0000256" key="1">
    <source>
        <dbReference type="SAM" id="MobiDB-lite"/>
    </source>
</evidence>
<feature type="domain" description="Leucine rich repeat variant" evidence="2">
    <location>
        <begin position="55"/>
        <end position="108"/>
    </location>
</feature>
<dbReference type="AlphaFoldDB" id="A0AB39UCU4"/>
<feature type="region of interest" description="Disordered" evidence="1">
    <location>
        <begin position="29"/>
        <end position="58"/>
    </location>
</feature>
<protein>
    <recommendedName>
        <fullName evidence="2">Leucine rich repeat variant domain-containing protein</fullName>
    </recommendedName>
</protein>
<evidence type="ECO:0000313" key="5">
    <source>
        <dbReference type="EMBL" id="XDS49878.1"/>
    </source>
</evidence>
<dbReference type="EMBL" id="CP129675">
    <property type="protein sequence ID" value="XDS46744.1"/>
    <property type="molecule type" value="Genomic_DNA"/>
</dbReference>
<name>A0AB39UCU4_9BIFI</name>
<evidence type="ECO:0000313" key="4">
    <source>
        <dbReference type="EMBL" id="XDS48550.1"/>
    </source>
</evidence>
<dbReference type="RefSeq" id="WP_369340849.1">
    <property type="nucleotide sequence ID" value="NZ_CP129675.1"/>
</dbReference>
<sequence>MTRRDAHRTARHSRRFFTSFRKPCEQRLLPIHPNAGDDSALQGNALDPPKPPLPQTALTACDPATPLDALWSIAHERPELRQWVIANTSATPELLEYIAQAGGPNVARCMRILLDSLGS</sequence>
<evidence type="ECO:0000313" key="3">
    <source>
        <dbReference type="EMBL" id="XDS46744.1"/>
    </source>
</evidence>
<accession>A0AB39UCU4</accession>
<organism evidence="3">
    <name type="scientific">Bifidobacterium fermentum</name>
    <dbReference type="NCBI Taxonomy" id="3059035"/>
    <lineage>
        <taxon>Bacteria</taxon>
        <taxon>Bacillati</taxon>
        <taxon>Actinomycetota</taxon>
        <taxon>Actinomycetes</taxon>
        <taxon>Bifidobacteriales</taxon>
        <taxon>Bifidobacteriaceae</taxon>
        <taxon>Bifidobacterium</taxon>
    </lineage>
</organism>
<dbReference type="EMBL" id="CP129683">
    <property type="protein sequence ID" value="XDS49878.1"/>
    <property type="molecule type" value="Genomic_DNA"/>
</dbReference>
<evidence type="ECO:0000259" key="2">
    <source>
        <dbReference type="Pfam" id="PF25591"/>
    </source>
</evidence>
<dbReference type="Pfam" id="PF25591">
    <property type="entry name" value="LRV_2"/>
    <property type="match status" value="1"/>
</dbReference>
<gene>
    <name evidence="5" type="ORF">QN062_05520</name>
    <name evidence="4" type="ORF">QN216_09530</name>
    <name evidence="3" type="ORF">QN217_00935</name>
</gene>
<dbReference type="KEGG" id="bfk:QN062_05520"/>
<dbReference type="EMBL" id="CP129682">
    <property type="protein sequence ID" value="XDS48550.1"/>
    <property type="molecule type" value="Genomic_DNA"/>
</dbReference>
<dbReference type="InterPro" id="IPR057893">
    <property type="entry name" value="LRV_2"/>
</dbReference>
<proteinExistence type="predicted"/>